<name>A0A392SEZ0_9FABA</name>
<dbReference type="EMBL" id="LXQA010369216">
    <property type="protein sequence ID" value="MCI47219.1"/>
    <property type="molecule type" value="Genomic_DNA"/>
</dbReference>
<dbReference type="AlphaFoldDB" id="A0A392SEZ0"/>
<organism evidence="1 2">
    <name type="scientific">Trifolium medium</name>
    <dbReference type="NCBI Taxonomy" id="97028"/>
    <lineage>
        <taxon>Eukaryota</taxon>
        <taxon>Viridiplantae</taxon>
        <taxon>Streptophyta</taxon>
        <taxon>Embryophyta</taxon>
        <taxon>Tracheophyta</taxon>
        <taxon>Spermatophyta</taxon>
        <taxon>Magnoliopsida</taxon>
        <taxon>eudicotyledons</taxon>
        <taxon>Gunneridae</taxon>
        <taxon>Pentapetalae</taxon>
        <taxon>rosids</taxon>
        <taxon>fabids</taxon>
        <taxon>Fabales</taxon>
        <taxon>Fabaceae</taxon>
        <taxon>Papilionoideae</taxon>
        <taxon>50 kb inversion clade</taxon>
        <taxon>NPAAA clade</taxon>
        <taxon>Hologalegina</taxon>
        <taxon>IRL clade</taxon>
        <taxon>Trifolieae</taxon>
        <taxon>Trifolium</taxon>
    </lineage>
</organism>
<proteinExistence type="predicted"/>
<evidence type="ECO:0000313" key="2">
    <source>
        <dbReference type="Proteomes" id="UP000265520"/>
    </source>
</evidence>
<protein>
    <submittedName>
        <fullName evidence="1">Uncharacterized protein</fullName>
    </submittedName>
</protein>
<comment type="caution">
    <text evidence="1">The sequence shown here is derived from an EMBL/GenBank/DDBJ whole genome shotgun (WGS) entry which is preliminary data.</text>
</comment>
<evidence type="ECO:0000313" key="1">
    <source>
        <dbReference type="EMBL" id="MCI47219.1"/>
    </source>
</evidence>
<feature type="non-terminal residue" evidence="1">
    <location>
        <position position="42"/>
    </location>
</feature>
<keyword evidence="2" id="KW-1185">Reference proteome</keyword>
<sequence length="42" mass="4613">MQRQPFIVADTETVIIDSVHVPYAIGFLVVKPGDDLLSENKG</sequence>
<reference evidence="1 2" key="1">
    <citation type="journal article" date="2018" name="Front. Plant Sci.">
        <title>Red Clover (Trifolium pratense) and Zigzag Clover (T. medium) - A Picture of Genomic Similarities and Differences.</title>
        <authorList>
            <person name="Dluhosova J."/>
            <person name="Istvanek J."/>
            <person name="Nedelnik J."/>
            <person name="Repkova J."/>
        </authorList>
    </citation>
    <scope>NUCLEOTIDE SEQUENCE [LARGE SCALE GENOMIC DNA]</scope>
    <source>
        <strain evidence="2">cv. 10/8</strain>
        <tissue evidence="1">Leaf</tissue>
    </source>
</reference>
<accession>A0A392SEZ0</accession>
<dbReference type="Proteomes" id="UP000265520">
    <property type="component" value="Unassembled WGS sequence"/>
</dbReference>